<evidence type="ECO:0000256" key="2">
    <source>
        <dbReference type="RuleBase" id="RU000363"/>
    </source>
</evidence>
<keyword evidence="1" id="KW-0560">Oxidoreductase</keyword>
<gene>
    <name evidence="3" type="ORF">KGM_211391</name>
</gene>
<dbReference type="Pfam" id="PF00106">
    <property type="entry name" value="adh_short"/>
    <property type="match status" value="1"/>
</dbReference>
<keyword evidence="4" id="KW-1185">Reference proteome</keyword>
<evidence type="ECO:0000313" key="4">
    <source>
        <dbReference type="Proteomes" id="UP000007151"/>
    </source>
</evidence>
<dbReference type="PRINTS" id="PR00080">
    <property type="entry name" value="SDRFAMILY"/>
</dbReference>
<dbReference type="EMBL" id="AGBW02013197">
    <property type="protein sequence ID" value="OWR43884.1"/>
    <property type="molecule type" value="Genomic_DNA"/>
</dbReference>
<dbReference type="PRINTS" id="PR00081">
    <property type="entry name" value="GDHRDH"/>
</dbReference>
<dbReference type="GO" id="GO:0016491">
    <property type="term" value="F:oxidoreductase activity"/>
    <property type="evidence" value="ECO:0007669"/>
    <property type="project" value="UniProtKB-KW"/>
</dbReference>
<sequence length="350" mass="39315">MEYLFHEESGQELLHWMVRHQAFTANASSRNLFSTTVTQAKLHTKNTNSICRARTRLDGKTAIITGGTLGMGLNVATDFADRGARVIIACPFEPEGRNAQRLIEEETGNKQIIFKFLDLSSFKSVRDFASDILNREDRLDILVNNAGVGYLEDDVTKDGLNVILQINYYGHFLLTLLLLPLLKRTGTKSEPARVVNVSSLLHYLGTMNACYIKRSKALHALQLYSDSKFFLMVFTRELSKKLSESNVVVNCVDPGAVGTEIFYSIGCVWGPLIKCFFSTIFKTPWEGAQTTIHVALDKKAGTISGQMFKNCQVSHAKQSAFSEINRKRLWDDSIKLVKLTEAEHQQCLYT</sequence>
<dbReference type="PANTHER" id="PTHR43157:SF31">
    <property type="entry name" value="PHOSPHATIDYLINOSITOL-GLYCAN BIOSYNTHESIS CLASS F PROTEIN"/>
    <property type="match status" value="1"/>
</dbReference>
<evidence type="ECO:0000256" key="1">
    <source>
        <dbReference type="ARBA" id="ARBA00023002"/>
    </source>
</evidence>
<dbReference type="PANTHER" id="PTHR43157">
    <property type="entry name" value="PHOSPHATIDYLINOSITOL-GLYCAN BIOSYNTHESIS CLASS F PROTEIN-RELATED"/>
    <property type="match status" value="1"/>
</dbReference>
<proteinExistence type="inferred from homology"/>
<dbReference type="InterPro" id="IPR002347">
    <property type="entry name" value="SDR_fam"/>
</dbReference>
<dbReference type="InterPro" id="IPR036291">
    <property type="entry name" value="NAD(P)-bd_dom_sf"/>
</dbReference>
<dbReference type="STRING" id="278856.A0A212ER07"/>
<comment type="similarity">
    <text evidence="2">Belongs to the short-chain dehydrogenases/reductases (SDR) family.</text>
</comment>
<dbReference type="SUPFAM" id="SSF51735">
    <property type="entry name" value="NAD(P)-binding Rossmann-fold domains"/>
    <property type="match status" value="1"/>
</dbReference>
<dbReference type="InParanoid" id="A0A212ER07"/>
<evidence type="ECO:0000313" key="3">
    <source>
        <dbReference type="EMBL" id="OWR43884.1"/>
    </source>
</evidence>
<dbReference type="Proteomes" id="UP000007151">
    <property type="component" value="Unassembled WGS sequence"/>
</dbReference>
<evidence type="ECO:0008006" key="5">
    <source>
        <dbReference type="Google" id="ProtNLM"/>
    </source>
</evidence>
<dbReference type="eggNOG" id="KOG1208">
    <property type="taxonomic scope" value="Eukaryota"/>
</dbReference>
<dbReference type="KEGG" id="dpl:KGM_211391"/>
<comment type="caution">
    <text evidence="3">The sequence shown here is derived from an EMBL/GenBank/DDBJ whole genome shotgun (WGS) entry which is preliminary data.</text>
</comment>
<dbReference type="Gene3D" id="3.40.50.720">
    <property type="entry name" value="NAD(P)-binding Rossmann-like Domain"/>
    <property type="match status" value="1"/>
</dbReference>
<reference evidence="3 4" key="1">
    <citation type="journal article" date="2011" name="Cell">
        <title>The monarch butterfly genome yields insights into long-distance migration.</title>
        <authorList>
            <person name="Zhan S."/>
            <person name="Merlin C."/>
            <person name="Boore J.L."/>
            <person name="Reppert S.M."/>
        </authorList>
    </citation>
    <scope>NUCLEOTIDE SEQUENCE [LARGE SCALE GENOMIC DNA]</scope>
    <source>
        <strain evidence="3">F-2</strain>
    </source>
</reference>
<dbReference type="AlphaFoldDB" id="A0A212ER07"/>
<protein>
    <recommendedName>
        <fullName evidence="5">Retinol dehydrogenase 11-like</fullName>
    </recommendedName>
</protein>
<name>A0A212ER07_DANPL</name>
<organism evidence="3 4">
    <name type="scientific">Danaus plexippus plexippus</name>
    <dbReference type="NCBI Taxonomy" id="278856"/>
    <lineage>
        <taxon>Eukaryota</taxon>
        <taxon>Metazoa</taxon>
        <taxon>Ecdysozoa</taxon>
        <taxon>Arthropoda</taxon>
        <taxon>Hexapoda</taxon>
        <taxon>Insecta</taxon>
        <taxon>Pterygota</taxon>
        <taxon>Neoptera</taxon>
        <taxon>Endopterygota</taxon>
        <taxon>Lepidoptera</taxon>
        <taxon>Glossata</taxon>
        <taxon>Ditrysia</taxon>
        <taxon>Papilionoidea</taxon>
        <taxon>Nymphalidae</taxon>
        <taxon>Danainae</taxon>
        <taxon>Danaini</taxon>
        <taxon>Danaina</taxon>
        <taxon>Danaus</taxon>
        <taxon>Danaus</taxon>
    </lineage>
</organism>
<accession>A0A212ER07</accession>